<dbReference type="SMART" id="SM00754">
    <property type="entry name" value="CHRD"/>
    <property type="match status" value="1"/>
</dbReference>
<dbReference type="EMBL" id="JAGINU010000001">
    <property type="protein sequence ID" value="MBP2366430.1"/>
    <property type="molecule type" value="Genomic_DNA"/>
</dbReference>
<evidence type="ECO:0000259" key="2">
    <source>
        <dbReference type="SMART" id="SM00754"/>
    </source>
</evidence>
<evidence type="ECO:0000256" key="1">
    <source>
        <dbReference type="SAM" id="Phobius"/>
    </source>
</evidence>
<evidence type="ECO:0000313" key="3">
    <source>
        <dbReference type="EMBL" id="MBP2366430.1"/>
    </source>
</evidence>
<evidence type="ECO:0000313" key="4">
    <source>
        <dbReference type="Proteomes" id="UP001519295"/>
    </source>
</evidence>
<organism evidence="3 4">
    <name type="scientific">Pseudonocardia parietis</name>
    <dbReference type="NCBI Taxonomy" id="570936"/>
    <lineage>
        <taxon>Bacteria</taxon>
        <taxon>Bacillati</taxon>
        <taxon>Actinomycetota</taxon>
        <taxon>Actinomycetes</taxon>
        <taxon>Pseudonocardiales</taxon>
        <taxon>Pseudonocardiaceae</taxon>
        <taxon>Pseudonocardia</taxon>
    </lineage>
</organism>
<feature type="domain" description="CHRD" evidence="2">
    <location>
        <begin position="64"/>
        <end position="210"/>
    </location>
</feature>
<name>A0ABS4VR96_9PSEU</name>
<dbReference type="InterPro" id="IPR010895">
    <property type="entry name" value="CHRD"/>
</dbReference>
<dbReference type="RefSeq" id="WP_307862306.1">
    <property type="nucleotide sequence ID" value="NZ_JAGINU010000001.1"/>
</dbReference>
<comment type="caution">
    <text evidence="3">The sequence shown here is derived from an EMBL/GenBank/DDBJ whole genome shotgun (WGS) entry which is preliminary data.</text>
</comment>
<keyword evidence="4" id="KW-1185">Reference proteome</keyword>
<keyword evidence="1" id="KW-0812">Transmembrane</keyword>
<dbReference type="Proteomes" id="UP001519295">
    <property type="component" value="Unassembled WGS sequence"/>
</dbReference>
<reference evidence="3 4" key="1">
    <citation type="submission" date="2021-03" db="EMBL/GenBank/DDBJ databases">
        <title>Sequencing the genomes of 1000 actinobacteria strains.</title>
        <authorList>
            <person name="Klenk H.-P."/>
        </authorList>
    </citation>
    <scope>NUCLEOTIDE SEQUENCE [LARGE SCALE GENOMIC DNA]</scope>
    <source>
        <strain evidence="3 4">DSM 45256</strain>
    </source>
</reference>
<dbReference type="Pfam" id="PF07452">
    <property type="entry name" value="CHRD"/>
    <property type="match status" value="1"/>
</dbReference>
<gene>
    <name evidence="3" type="ORF">JOF36_002126</name>
</gene>
<sequence>MNAVTAAVVEKGIKDKNPRKDSAMRRSLPRLAAVTAAGALAFAATAGTAFAQDGSVSEPDSFTSMYTVSATPDMIINNDGQSVPGQDGATGEFNYRLNSDEEIVCYDLTLRGVTGEYKSPAKTATHIHEAAAGQAGPPRLAFPDPQGDGDVRTSSGCIQGPFTTGLEGDNGQDTATGFSLKQIEANPSAFFGDTHTADFSAGAVRGQLMEVPMGGVETGAGGSSNDAAAYAIGAAGLAGVAGAGVVMFRRGRAQS</sequence>
<feature type="transmembrane region" description="Helical" evidence="1">
    <location>
        <begin position="227"/>
        <end position="248"/>
    </location>
</feature>
<accession>A0ABS4VR96</accession>
<keyword evidence="1" id="KW-0472">Membrane</keyword>
<protein>
    <recommendedName>
        <fullName evidence="2">CHRD domain-containing protein</fullName>
    </recommendedName>
</protein>
<keyword evidence="1" id="KW-1133">Transmembrane helix</keyword>
<proteinExistence type="predicted"/>